<evidence type="ECO:0008006" key="4">
    <source>
        <dbReference type="Google" id="ProtNLM"/>
    </source>
</evidence>
<accession>A0A1V8TT26</accession>
<evidence type="ECO:0000313" key="3">
    <source>
        <dbReference type="Proteomes" id="UP000192596"/>
    </source>
</evidence>
<dbReference type="InterPro" id="IPR011333">
    <property type="entry name" value="SKP1/BTB/POZ_sf"/>
</dbReference>
<dbReference type="Proteomes" id="UP000192596">
    <property type="component" value="Unassembled WGS sequence"/>
</dbReference>
<organism evidence="2 3">
    <name type="scientific">Cryoendolithus antarcticus</name>
    <dbReference type="NCBI Taxonomy" id="1507870"/>
    <lineage>
        <taxon>Eukaryota</taxon>
        <taxon>Fungi</taxon>
        <taxon>Dikarya</taxon>
        <taxon>Ascomycota</taxon>
        <taxon>Pezizomycotina</taxon>
        <taxon>Dothideomycetes</taxon>
        <taxon>Dothideomycetidae</taxon>
        <taxon>Cladosporiales</taxon>
        <taxon>Cladosporiaceae</taxon>
        <taxon>Cryoendolithus</taxon>
    </lineage>
</organism>
<feature type="region of interest" description="Disordered" evidence="1">
    <location>
        <begin position="281"/>
        <end position="305"/>
    </location>
</feature>
<evidence type="ECO:0000313" key="2">
    <source>
        <dbReference type="EMBL" id="OQO14546.1"/>
    </source>
</evidence>
<evidence type="ECO:0000256" key="1">
    <source>
        <dbReference type="SAM" id="MobiDB-lite"/>
    </source>
</evidence>
<sequence>MATGEGWNAGLSRDHEMLMLNWLRRQENINDPHARHSSDTLDTAIEPQDLPEIDDSIPRTATMVNASIPTSAEMEGLIDQALDSKARVKIFAGDDIMAHSVPKALLISASPKFAEALAGETESLTLKESIGAFRVVVGWLLKAAVVETEQLILAEAWVLASKYDMKPLQNAAMSALVSVWETHSISQSVVEVAYAYAGGDVLRKAAVVQTAHCYATQNEASSAIYIRLMDTHKNGEFMLDLLAEMRKSAGAGGSKGLTGAHGMLKRLHVYNSSAAGVGTTAAKRASDDETGASKRAAIGGQGLDHECGPMRRQMYA</sequence>
<reference evidence="3" key="1">
    <citation type="submission" date="2017-03" db="EMBL/GenBank/DDBJ databases">
        <title>Genomes of endolithic fungi from Antarctica.</title>
        <authorList>
            <person name="Coleine C."/>
            <person name="Masonjones S."/>
            <person name="Stajich J.E."/>
        </authorList>
    </citation>
    <scope>NUCLEOTIDE SEQUENCE [LARGE SCALE GENOMIC DNA]</scope>
    <source>
        <strain evidence="3">CCFEE 5527</strain>
    </source>
</reference>
<gene>
    <name evidence="2" type="ORF">B0A48_01425</name>
</gene>
<dbReference type="InParanoid" id="A0A1V8TT26"/>
<proteinExistence type="predicted"/>
<dbReference type="Gene3D" id="3.30.710.10">
    <property type="entry name" value="Potassium Channel Kv1.1, Chain A"/>
    <property type="match status" value="1"/>
</dbReference>
<dbReference type="EMBL" id="NAJO01000002">
    <property type="protein sequence ID" value="OQO14546.1"/>
    <property type="molecule type" value="Genomic_DNA"/>
</dbReference>
<dbReference type="OrthoDB" id="194443at2759"/>
<protein>
    <recommendedName>
        <fullName evidence="4">BTB domain-containing protein</fullName>
    </recommendedName>
</protein>
<keyword evidence="3" id="KW-1185">Reference proteome</keyword>
<dbReference type="AlphaFoldDB" id="A0A1V8TT26"/>
<name>A0A1V8TT26_9PEZI</name>
<comment type="caution">
    <text evidence="2">The sequence shown here is derived from an EMBL/GenBank/DDBJ whole genome shotgun (WGS) entry which is preliminary data.</text>
</comment>